<evidence type="ECO:0000313" key="1">
    <source>
        <dbReference type="EMBL" id="PIC15995.1"/>
    </source>
</evidence>
<gene>
    <name evidence="1" type="primary">Cnig_chr_X.g22758</name>
    <name evidence="1" type="ORF">B9Z55_022758</name>
</gene>
<name>A0A2G5SLI6_9PELO</name>
<evidence type="ECO:0000313" key="2">
    <source>
        <dbReference type="Proteomes" id="UP000230233"/>
    </source>
</evidence>
<comment type="caution">
    <text evidence="1">The sequence shown here is derived from an EMBL/GenBank/DDBJ whole genome shotgun (WGS) entry which is preliminary data.</text>
</comment>
<dbReference type="Proteomes" id="UP000230233">
    <property type="component" value="Chromosome X"/>
</dbReference>
<organism evidence="1 2">
    <name type="scientific">Caenorhabditis nigoni</name>
    <dbReference type="NCBI Taxonomy" id="1611254"/>
    <lineage>
        <taxon>Eukaryota</taxon>
        <taxon>Metazoa</taxon>
        <taxon>Ecdysozoa</taxon>
        <taxon>Nematoda</taxon>
        <taxon>Chromadorea</taxon>
        <taxon>Rhabditida</taxon>
        <taxon>Rhabditina</taxon>
        <taxon>Rhabditomorpha</taxon>
        <taxon>Rhabditoidea</taxon>
        <taxon>Rhabditidae</taxon>
        <taxon>Peloderinae</taxon>
        <taxon>Caenorhabditis</taxon>
    </lineage>
</organism>
<reference evidence="2" key="1">
    <citation type="submission" date="2017-10" db="EMBL/GenBank/DDBJ databases">
        <title>Rapid genome shrinkage in a self-fertile nematode reveals novel sperm competition proteins.</title>
        <authorList>
            <person name="Yin D."/>
            <person name="Schwarz E.M."/>
            <person name="Thomas C.G."/>
            <person name="Felde R.L."/>
            <person name="Korf I.F."/>
            <person name="Cutter A.D."/>
            <person name="Schartner C.M."/>
            <person name="Ralston E.J."/>
            <person name="Meyer B.J."/>
            <person name="Haag E.S."/>
        </authorList>
    </citation>
    <scope>NUCLEOTIDE SEQUENCE [LARGE SCALE GENOMIC DNA]</scope>
    <source>
        <strain evidence="2">JU1422</strain>
    </source>
</reference>
<proteinExistence type="predicted"/>
<keyword evidence="2" id="KW-1185">Reference proteome</keyword>
<dbReference type="EMBL" id="PDUG01000006">
    <property type="protein sequence ID" value="PIC15995.1"/>
    <property type="molecule type" value="Genomic_DNA"/>
</dbReference>
<accession>A0A2G5SLI6</accession>
<protein>
    <submittedName>
        <fullName evidence="1">Uncharacterized protein</fullName>
    </submittedName>
</protein>
<sequence length="79" mass="8970">MMLVLLSAQTEVFVKGKLKCDKDFTFRIGLIEFDDRENLRESFHIISESEYQTSVNTTAKFATSGNTTKPNDGVSFRNT</sequence>
<dbReference type="AlphaFoldDB" id="A0A2G5SLI6"/>